<evidence type="ECO:0000256" key="1">
    <source>
        <dbReference type="ARBA" id="ARBA00022553"/>
    </source>
</evidence>
<dbReference type="InterPro" id="IPR011006">
    <property type="entry name" value="CheY-like_superfamily"/>
</dbReference>
<feature type="modified residue" description="4-aspartylphosphate" evidence="2">
    <location>
        <position position="57"/>
    </location>
</feature>
<evidence type="ECO:0000256" key="2">
    <source>
        <dbReference type="PROSITE-ProRule" id="PRU00169"/>
    </source>
</evidence>
<dbReference type="Gene3D" id="3.40.50.2300">
    <property type="match status" value="1"/>
</dbReference>
<name>A0A1I5M4V0_9RHOB</name>
<protein>
    <submittedName>
        <fullName evidence="4">Response regulator receiver domain-containing protein</fullName>
    </submittedName>
</protein>
<dbReference type="PANTHER" id="PTHR44591:SF24">
    <property type="entry name" value="PROTEIN-GLUTAMATE METHYLESTERASE_PROTEIN-GLUTAMINE GLUTAMINASE 1"/>
    <property type="match status" value="1"/>
</dbReference>
<feature type="domain" description="Response regulatory" evidence="3">
    <location>
        <begin position="7"/>
        <end position="117"/>
    </location>
</feature>
<gene>
    <name evidence="4" type="ORF">SAMN04488047_10297</name>
</gene>
<dbReference type="AlphaFoldDB" id="A0A1I5M4V0"/>
<evidence type="ECO:0000313" key="5">
    <source>
        <dbReference type="Proteomes" id="UP000199356"/>
    </source>
</evidence>
<dbReference type="PANTHER" id="PTHR44591">
    <property type="entry name" value="STRESS RESPONSE REGULATOR PROTEIN 1"/>
    <property type="match status" value="1"/>
</dbReference>
<dbReference type="PROSITE" id="PS50110">
    <property type="entry name" value="RESPONSE_REGULATORY"/>
    <property type="match status" value="1"/>
</dbReference>
<dbReference type="SUPFAM" id="SSF52172">
    <property type="entry name" value="CheY-like"/>
    <property type="match status" value="1"/>
</dbReference>
<organism evidence="4 5">
    <name type="scientific">Tranquillimonas alkanivorans</name>
    <dbReference type="NCBI Taxonomy" id="441119"/>
    <lineage>
        <taxon>Bacteria</taxon>
        <taxon>Pseudomonadati</taxon>
        <taxon>Pseudomonadota</taxon>
        <taxon>Alphaproteobacteria</taxon>
        <taxon>Rhodobacterales</taxon>
        <taxon>Roseobacteraceae</taxon>
        <taxon>Tranquillimonas</taxon>
    </lineage>
</organism>
<keyword evidence="5" id="KW-1185">Reference proteome</keyword>
<dbReference type="GO" id="GO:0000160">
    <property type="term" value="P:phosphorelay signal transduction system"/>
    <property type="evidence" value="ECO:0007669"/>
    <property type="project" value="InterPro"/>
</dbReference>
<reference evidence="4 5" key="1">
    <citation type="submission" date="2016-10" db="EMBL/GenBank/DDBJ databases">
        <authorList>
            <person name="de Groot N.N."/>
        </authorList>
    </citation>
    <scope>NUCLEOTIDE SEQUENCE [LARGE SCALE GENOMIC DNA]</scope>
    <source>
        <strain evidence="4 5">DSM 19547</strain>
    </source>
</reference>
<sequence>MAAEDASVLIVEDEAVIALDLQAELEDAGWTVMGPAASVSQALSSIRDRRPTIALLDIELRGETTFALAECLRKKGLPVVFLTGREGRERPASLRDCHLIQKPADLSRIGALLRNLTAKDVAAPH</sequence>
<evidence type="ECO:0000313" key="4">
    <source>
        <dbReference type="EMBL" id="SFP04559.1"/>
    </source>
</evidence>
<dbReference type="RefSeq" id="WP_093418083.1">
    <property type="nucleotide sequence ID" value="NZ_FOXA01000002.1"/>
</dbReference>
<dbReference type="OrthoDB" id="582170at2"/>
<dbReference type="InterPro" id="IPR001789">
    <property type="entry name" value="Sig_transdc_resp-reg_receiver"/>
</dbReference>
<dbReference type="Pfam" id="PF00072">
    <property type="entry name" value="Response_reg"/>
    <property type="match status" value="1"/>
</dbReference>
<proteinExistence type="predicted"/>
<dbReference type="EMBL" id="FOXA01000002">
    <property type="protein sequence ID" value="SFP04559.1"/>
    <property type="molecule type" value="Genomic_DNA"/>
</dbReference>
<dbReference type="STRING" id="441119.SAMN04488047_10297"/>
<dbReference type="InterPro" id="IPR050595">
    <property type="entry name" value="Bact_response_regulator"/>
</dbReference>
<dbReference type="Proteomes" id="UP000199356">
    <property type="component" value="Unassembled WGS sequence"/>
</dbReference>
<evidence type="ECO:0000259" key="3">
    <source>
        <dbReference type="PROSITE" id="PS50110"/>
    </source>
</evidence>
<accession>A0A1I5M4V0</accession>
<dbReference type="SMART" id="SM00448">
    <property type="entry name" value="REC"/>
    <property type="match status" value="1"/>
</dbReference>
<keyword evidence="1 2" id="KW-0597">Phosphoprotein</keyword>